<dbReference type="InterPro" id="IPR011701">
    <property type="entry name" value="MFS"/>
</dbReference>
<dbReference type="Gene3D" id="1.20.1250.20">
    <property type="entry name" value="MFS general substrate transporter like domains"/>
    <property type="match status" value="1"/>
</dbReference>
<feature type="transmembrane region" description="Helical" evidence="6">
    <location>
        <begin position="120"/>
        <end position="137"/>
    </location>
</feature>
<dbReference type="GO" id="GO:0005886">
    <property type="term" value="C:plasma membrane"/>
    <property type="evidence" value="ECO:0007669"/>
    <property type="project" value="UniProtKB-SubCell"/>
</dbReference>
<feature type="transmembrane region" description="Helical" evidence="6">
    <location>
        <begin position="201"/>
        <end position="222"/>
    </location>
</feature>
<feature type="transmembrane region" description="Helical" evidence="6">
    <location>
        <begin position="428"/>
        <end position="453"/>
    </location>
</feature>
<protein>
    <submittedName>
        <fullName evidence="8">Major facilitator superfamily protein</fullName>
    </submittedName>
</protein>
<organism evidence="8 9">
    <name type="scientific">Liquorilactobacillus cacaonum DSM 21116</name>
    <dbReference type="NCBI Taxonomy" id="1423729"/>
    <lineage>
        <taxon>Bacteria</taxon>
        <taxon>Bacillati</taxon>
        <taxon>Bacillota</taxon>
        <taxon>Bacilli</taxon>
        <taxon>Lactobacillales</taxon>
        <taxon>Lactobacillaceae</taxon>
        <taxon>Liquorilactobacillus</taxon>
    </lineage>
</organism>
<evidence type="ECO:0000256" key="2">
    <source>
        <dbReference type="ARBA" id="ARBA00022448"/>
    </source>
</evidence>
<evidence type="ECO:0000313" key="8">
    <source>
        <dbReference type="EMBL" id="KRM89910.1"/>
    </source>
</evidence>
<feature type="transmembrane region" description="Helical" evidence="6">
    <location>
        <begin position="143"/>
        <end position="164"/>
    </location>
</feature>
<dbReference type="PATRIC" id="fig|1423729.3.peg.1759"/>
<feature type="transmembrane region" description="Helical" evidence="6">
    <location>
        <begin position="274"/>
        <end position="295"/>
    </location>
</feature>
<evidence type="ECO:0000256" key="5">
    <source>
        <dbReference type="ARBA" id="ARBA00023136"/>
    </source>
</evidence>
<dbReference type="EMBL" id="AYZE01000017">
    <property type="protein sequence ID" value="KRM89910.1"/>
    <property type="molecule type" value="Genomic_DNA"/>
</dbReference>
<name>A0A0R2CNX5_9LACO</name>
<evidence type="ECO:0000256" key="4">
    <source>
        <dbReference type="ARBA" id="ARBA00022989"/>
    </source>
</evidence>
<reference evidence="8 9" key="1">
    <citation type="journal article" date="2015" name="Genome Announc.">
        <title>Expanding the biotechnology potential of lactobacilli through comparative genomics of 213 strains and associated genera.</title>
        <authorList>
            <person name="Sun Z."/>
            <person name="Harris H.M."/>
            <person name="McCann A."/>
            <person name="Guo C."/>
            <person name="Argimon S."/>
            <person name="Zhang W."/>
            <person name="Yang X."/>
            <person name="Jeffery I.B."/>
            <person name="Cooney J.C."/>
            <person name="Kagawa T.F."/>
            <person name="Liu W."/>
            <person name="Song Y."/>
            <person name="Salvetti E."/>
            <person name="Wrobel A."/>
            <person name="Rasinkangas P."/>
            <person name="Parkhill J."/>
            <person name="Rea M.C."/>
            <person name="O'Sullivan O."/>
            <person name="Ritari J."/>
            <person name="Douillard F.P."/>
            <person name="Paul Ross R."/>
            <person name="Yang R."/>
            <person name="Briner A.E."/>
            <person name="Felis G.E."/>
            <person name="de Vos W.M."/>
            <person name="Barrangou R."/>
            <person name="Klaenhammer T.R."/>
            <person name="Caufield P.W."/>
            <person name="Cui Y."/>
            <person name="Zhang H."/>
            <person name="O'Toole P.W."/>
        </authorList>
    </citation>
    <scope>NUCLEOTIDE SEQUENCE [LARGE SCALE GENOMIC DNA]</scope>
    <source>
        <strain evidence="8 9">DSM 21116</strain>
    </source>
</reference>
<feature type="transmembrane region" description="Helical" evidence="6">
    <location>
        <begin position="307"/>
        <end position="326"/>
    </location>
</feature>
<evidence type="ECO:0000256" key="6">
    <source>
        <dbReference type="SAM" id="Phobius"/>
    </source>
</evidence>
<feature type="domain" description="Major facilitator superfamily (MFS) profile" evidence="7">
    <location>
        <begin position="1"/>
        <end position="458"/>
    </location>
</feature>
<dbReference type="InterPro" id="IPR036259">
    <property type="entry name" value="MFS_trans_sf"/>
</dbReference>
<proteinExistence type="predicted"/>
<dbReference type="PROSITE" id="PS50850">
    <property type="entry name" value="MFS"/>
    <property type="match status" value="1"/>
</dbReference>
<keyword evidence="9" id="KW-1185">Reference proteome</keyword>
<comment type="caution">
    <text evidence="8">The sequence shown here is derived from an EMBL/GenBank/DDBJ whole genome shotgun (WGS) entry which is preliminary data.</text>
</comment>
<feature type="transmembrane region" description="Helical" evidence="6">
    <location>
        <begin position="176"/>
        <end position="195"/>
    </location>
</feature>
<feature type="transmembrane region" description="Helical" evidence="6">
    <location>
        <begin position="28"/>
        <end position="47"/>
    </location>
</feature>
<dbReference type="SUPFAM" id="SSF103473">
    <property type="entry name" value="MFS general substrate transporter"/>
    <property type="match status" value="1"/>
</dbReference>
<feature type="transmembrane region" description="Helical" evidence="6">
    <location>
        <begin position="243"/>
        <end position="262"/>
    </location>
</feature>
<feature type="transmembrane region" description="Helical" evidence="6">
    <location>
        <begin position="59"/>
        <end position="83"/>
    </location>
</feature>
<dbReference type="Gene3D" id="1.20.1720.10">
    <property type="entry name" value="Multidrug resistance protein D"/>
    <property type="match status" value="1"/>
</dbReference>
<dbReference type="AlphaFoldDB" id="A0A0R2CNX5"/>
<dbReference type="PANTHER" id="PTHR23501">
    <property type="entry name" value="MAJOR FACILITATOR SUPERFAMILY"/>
    <property type="match status" value="1"/>
</dbReference>
<evidence type="ECO:0000256" key="3">
    <source>
        <dbReference type="ARBA" id="ARBA00022692"/>
    </source>
</evidence>
<dbReference type="PANTHER" id="PTHR23501:SF191">
    <property type="entry name" value="VACUOLAR BASIC AMINO ACID TRANSPORTER 4"/>
    <property type="match status" value="1"/>
</dbReference>
<dbReference type="STRING" id="1423729.FC80_GL001732"/>
<evidence type="ECO:0000259" key="7">
    <source>
        <dbReference type="PROSITE" id="PS50850"/>
    </source>
</evidence>
<dbReference type="PRINTS" id="PR01035">
    <property type="entry name" value="TCRTETA"/>
</dbReference>
<keyword evidence="4 6" id="KW-1133">Transmembrane helix</keyword>
<evidence type="ECO:0000256" key="1">
    <source>
        <dbReference type="ARBA" id="ARBA00004651"/>
    </source>
</evidence>
<sequence>MTSVEVTIVTTALPSIISQLRGLSFQSWIMSSYLLTTAITTPIYGKLADAWGRKPVFEFGLLLFTVGSFLSGFAPNIFFLIIARCIQGIGAGAVIPLTFTIIADLYSFKERARIMAFMNTAWGLSALIGPLLGGFLVDNLSWHWVFFVNVPLGILVLLVIIVGYHEEHSIKTITDIDKLGIVFLSLSLLLLLGGIQLLSTHLINGVIIVIIAIICAALFLIFEKKAKDPIIPITMFSNRTFSIQVLTATLLSSILIGYQTYFPIWLQSLYHVPATASGLVVTSSSLMWLFSSFFVGPLLGKFSPKKIILVIVLIQFLSYLPLLFLKTTSPDWIFYIIAAISGAGMGIIISMNIILCQHLVNAKQVGSATAIITLGRSLGPTVMTGVYGATLNILIQTNLNNVSYSQVNKIISSTNTTFGKNNFEIEQIILHALHGVFGIAIFLYVIILIANLFDPNKKTIN</sequence>
<keyword evidence="2" id="KW-0813">Transport</keyword>
<dbReference type="Pfam" id="PF07690">
    <property type="entry name" value="MFS_1"/>
    <property type="match status" value="1"/>
</dbReference>
<dbReference type="InterPro" id="IPR020846">
    <property type="entry name" value="MFS_dom"/>
</dbReference>
<dbReference type="GO" id="GO:0022857">
    <property type="term" value="F:transmembrane transporter activity"/>
    <property type="evidence" value="ECO:0007669"/>
    <property type="project" value="InterPro"/>
</dbReference>
<comment type="subcellular location">
    <subcellularLocation>
        <location evidence="1">Cell membrane</location>
        <topology evidence="1">Multi-pass membrane protein</topology>
    </subcellularLocation>
</comment>
<dbReference type="InterPro" id="IPR001958">
    <property type="entry name" value="Tet-R_TetA/multi-R_MdtG-like"/>
</dbReference>
<dbReference type="Proteomes" id="UP000051131">
    <property type="component" value="Unassembled WGS sequence"/>
</dbReference>
<keyword evidence="3 6" id="KW-0812">Transmembrane</keyword>
<feature type="transmembrane region" description="Helical" evidence="6">
    <location>
        <begin position="89"/>
        <end position="108"/>
    </location>
</feature>
<evidence type="ECO:0000313" key="9">
    <source>
        <dbReference type="Proteomes" id="UP000051131"/>
    </source>
</evidence>
<gene>
    <name evidence="8" type="ORF">FC80_GL001732</name>
</gene>
<feature type="transmembrane region" description="Helical" evidence="6">
    <location>
        <begin position="332"/>
        <end position="355"/>
    </location>
</feature>
<keyword evidence="5 6" id="KW-0472">Membrane</keyword>
<accession>A0A0R2CNX5</accession>